<name>A0A8S5SI12_9CAUD</name>
<sequence length="46" mass="5428">MSILYLISLLFTPWYEKTVHHNIAHALFCIADVLWLAVISKILGWW</sequence>
<accession>A0A8S5SI12</accession>
<evidence type="ECO:0000313" key="2">
    <source>
        <dbReference type="EMBL" id="DAF50475.1"/>
    </source>
</evidence>
<organism evidence="2">
    <name type="scientific">Myoviridae sp. ctuIn11</name>
    <dbReference type="NCBI Taxonomy" id="2827715"/>
    <lineage>
        <taxon>Viruses</taxon>
        <taxon>Duplodnaviria</taxon>
        <taxon>Heunggongvirae</taxon>
        <taxon>Uroviricota</taxon>
        <taxon>Caudoviricetes</taxon>
    </lineage>
</organism>
<protein>
    <submittedName>
        <fullName evidence="2">Uncharacterized protein</fullName>
    </submittedName>
</protein>
<proteinExistence type="predicted"/>
<evidence type="ECO:0000256" key="1">
    <source>
        <dbReference type="SAM" id="Phobius"/>
    </source>
</evidence>
<keyword evidence="1" id="KW-0472">Membrane</keyword>
<reference evidence="2" key="1">
    <citation type="journal article" date="2021" name="Proc. Natl. Acad. Sci. U.S.A.">
        <title>A Catalog of Tens of Thousands of Viruses from Human Metagenomes Reveals Hidden Associations with Chronic Diseases.</title>
        <authorList>
            <person name="Tisza M.J."/>
            <person name="Buck C.B."/>
        </authorList>
    </citation>
    <scope>NUCLEOTIDE SEQUENCE</scope>
    <source>
        <strain evidence="2">CtuIn11</strain>
    </source>
</reference>
<keyword evidence="1" id="KW-0812">Transmembrane</keyword>
<keyword evidence="1" id="KW-1133">Transmembrane helix</keyword>
<dbReference type="EMBL" id="BK032596">
    <property type="protein sequence ID" value="DAF50475.1"/>
    <property type="molecule type" value="Genomic_DNA"/>
</dbReference>
<feature type="transmembrane region" description="Helical" evidence="1">
    <location>
        <begin position="23"/>
        <end position="43"/>
    </location>
</feature>